<feature type="active site" description="Nucleophile" evidence="7">
    <location>
        <position position="499"/>
    </location>
</feature>
<gene>
    <name evidence="10" type="primary">ldtD</name>
    <name evidence="10" type="ORF">HGT73_06020</name>
</gene>
<dbReference type="EMBL" id="JABBFO010000004">
    <property type="protein sequence ID" value="MBT0726944.1"/>
    <property type="molecule type" value="Genomic_DNA"/>
</dbReference>
<dbReference type="InterPro" id="IPR002477">
    <property type="entry name" value="Peptidoglycan-bd-like"/>
</dbReference>
<dbReference type="InterPro" id="IPR036365">
    <property type="entry name" value="PGBD-like_sf"/>
</dbReference>
<evidence type="ECO:0000313" key="10">
    <source>
        <dbReference type="EMBL" id="MBT0726944.1"/>
    </source>
</evidence>
<dbReference type="InterPro" id="IPR038063">
    <property type="entry name" value="Transpep_catalytic_dom"/>
</dbReference>
<evidence type="ECO:0000256" key="7">
    <source>
        <dbReference type="PROSITE-ProRule" id="PRU01373"/>
    </source>
</evidence>
<dbReference type="PROSITE" id="PS52029">
    <property type="entry name" value="LD_TPASE"/>
    <property type="match status" value="1"/>
</dbReference>
<dbReference type="PANTHER" id="PTHR41533:SF1">
    <property type="entry name" value="L,D-TRANSPEPTIDASE YCBB-RELATED"/>
    <property type="match status" value="1"/>
</dbReference>
<evidence type="ECO:0000313" key="11">
    <source>
        <dbReference type="Proteomes" id="UP000786875"/>
    </source>
</evidence>
<feature type="domain" description="L,D-TPase catalytic" evidence="9">
    <location>
        <begin position="345"/>
        <end position="526"/>
    </location>
</feature>
<reference evidence="10 11" key="1">
    <citation type="submission" date="2020-04" db="EMBL/GenBank/DDBJ databases">
        <title>Genome sequencing of Rosenbergiella species.</title>
        <authorList>
            <person name="Alvarez-Perez S."/>
            <person name="Lievens B."/>
        </authorList>
    </citation>
    <scope>NUCLEOTIDE SEQUENCE [LARGE SCALE GENOMIC DNA]</scope>
    <source>
        <strain evidence="10 11">CdVSA20.1</strain>
    </source>
</reference>
<dbReference type="Pfam" id="PF01471">
    <property type="entry name" value="PG_binding_1"/>
    <property type="match status" value="1"/>
</dbReference>
<evidence type="ECO:0000256" key="1">
    <source>
        <dbReference type="ARBA" id="ARBA00004752"/>
    </source>
</evidence>
<sequence length="586" mass="64915">MFLKSFQLKPVMLFGTMSLAIGFSSVTEAAAEQSSSPITHIKTANQRIVSIYQALPAGVTPYYGSLLTSVYRQHHSLPMWGDDQAIRGFEQQLSEVALSGVQPQFARWLSLLSRNDLSSDARDVILSDALLGYLQFVSAAPAQGESWFYGPNGFHLSAPSTALIDRWLQAVNHGTTQSFIDGLVPQHPQYRSMQKALVVLLADNKPWPKLDLSRTLRPGDSDPSVPQLRQLLVRGGWLSEAQAAVATVPTTSQPVAQQPAPSEQRMLAPAQPSMLTPASSGPAEDIYSDALVSAVKRFQHWQGLTDDGVIGLKTREWLNITPHQRATLLALNMQRLRLLPDDMHNGIMVNIANYTLNYYVDGKTILSSRVIVGRPDRKTPLMRSALNSVVLNPTWTVPNTLIREDLVPKLRRDPSYLEKHNFTLYSGWGANATAVNPSSVNWQTVSATAFPYRVQQSPGPQNALGRYKFNMPSSDAIYLHDTPNHGLFEQDIRAISSGCVRINKAAQLAGILLKDVGWDQSRIASTIDSRVTRPIAIRHRIPVNLYYLTAWISDDGQAQFRTDIYSYDQLARGGWSSLANAEKFLL</sequence>
<dbReference type="Pfam" id="PF03734">
    <property type="entry name" value="YkuD"/>
    <property type="match status" value="1"/>
</dbReference>
<feature type="active site" description="Proton donor/acceptor" evidence="7">
    <location>
        <position position="480"/>
    </location>
</feature>
<proteinExistence type="inferred from homology"/>
<name>A0ABS5T3L6_9GAMM</name>
<dbReference type="SUPFAM" id="SSF47090">
    <property type="entry name" value="PGBD-like"/>
    <property type="match status" value="1"/>
</dbReference>
<dbReference type="RefSeq" id="WP_214212768.1">
    <property type="nucleotide sequence ID" value="NZ_JABBFO010000004.1"/>
</dbReference>
<keyword evidence="4 7" id="KW-0133">Cell shape</keyword>
<dbReference type="SUPFAM" id="SSF141523">
    <property type="entry name" value="L,D-transpeptidase catalytic domain-like"/>
    <property type="match status" value="1"/>
</dbReference>
<organism evidence="10 11">
    <name type="scientific">Rosenbergiella australiborealis</name>
    <dbReference type="NCBI Taxonomy" id="1544696"/>
    <lineage>
        <taxon>Bacteria</taxon>
        <taxon>Pseudomonadati</taxon>
        <taxon>Pseudomonadota</taxon>
        <taxon>Gammaproteobacteria</taxon>
        <taxon>Enterobacterales</taxon>
        <taxon>Erwiniaceae</taxon>
        <taxon>Rosenbergiella</taxon>
    </lineage>
</organism>
<feature type="chain" id="PRO_5046582367" evidence="8">
    <location>
        <begin position="21"/>
        <end position="586"/>
    </location>
</feature>
<dbReference type="Proteomes" id="UP000786875">
    <property type="component" value="Unassembled WGS sequence"/>
</dbReference>
<dbReference type="InterPro" id="IPR052905">
    <property type="entry name" value="LD-transpeptidase_YkuD-like"/>
</dbReference>
<evidence type="ECO:0000256" key="6">
    <source>
        <dbReference type="ARBA" id="ARBA00023316"/>
    </source>
</evidence>
<dbReference type="PANTHER" id="PTHR41533">
    <property type="entry name" value="L,D-TRANSPEPTIDASE HI_1667-RELATED"/>
    <property type="match status" value="1"/>
</dbReference>
<evidence type="ECO:0000256" key="5">
    <source>
        <dbReference type="ARBA" id="ARBA00022984"/>
    </source>
</evidence>
<dbReference type="Gene3D" id="1.10.101.10">
    <property type="entry name" value="PGBD-like superfamily/PGBD"/>
    <property type="match status" value="1"/>
</dbReference>
<keyword evidence="8" id="KW-0732">Signal</keyword>
<dbReference type="InterPro" id="IPR045380">
    <property type="entry name" value="LD_TPept_scaffold_dom"/>
</dbReference>
<feature type="signal peptide" evidence="8">
    <location>
        <begin position="1"/>
        <end position="20"/>
    </location>
</feature>
<keyword evidence="5 7" id="KW-0573">Peptidoglycan synthesis</keyword>
<dbReference type="InterPro" id="IPR036366">
    <property type="entry name" value="PGBDSf"/>
</dbReference>
<evidence type="ECO:0000256" key="4">
    <source>
        <dbReference type="ARBA" id="ARBA00022960"/>
    </source>
</evidence>
<protein>
    <submittedName>
        <fullName evidence="10">L,D-transpeptidase</fullName>
    </submittedName>
</protein>
<evidence type="ECO:0000256" key="3">
    <source>
        <dbReference type="ARBA" id="ARBA00022679"/>
    </source>
</evidence>
<keyword evidence="11" id="KW-1185">Reference proteome</keyword>
<evidence type="ECO:0000256" key="2">
    <source>
        <dbReference type="ARBA" id="ARBA00005992"/>
    </source>
</evidence>
<comment type="pathway">
    <text evidence="1 7">Cell wall biogenesis; peptidoglycan biosynthesis.</text>
</comment>
<evidence type="ECO:0000259" key="9">
    <source>
        <dbReference type="PROSITE" id="PS52029"/>
    </source>
</evidence>
<comment type="caution">
    <text evidence="10">The sequence shown here is derived from an EMBL/GenBank/DDBJ whole genome shotgun (WGS) entry which is preliminary data.</text>
</comment>
<evidence type="ECO:0000256" key="8">
    <source>
        <dbReference type="SAM" id="SignalP"/>
    </source>
</evidence>
<keyword evidence="3" id="KW-0808">Transferase</keyword>
<dbReference type="InterPro" id="IPR005490">
    <property type="entry name" value="LD_TPept_cat_dom"/>
</dbReference>
<dbReference type="Pfam" id="PF20142">
    <property type="entry name" value="Scaffold"/>
    <property type="match status" value="1"/>
</dbReference>
<accession>A0ABS5T3L6</accession>
<comment type="similarity">
    <text evidence="2">Belongs to the YkuD family.</text>
</comment>
<dbReference type="NCBIfam" id="NF007891">
    <property type="entry name" value="PRK10594.1"/>
    <property type="match status" value="1"/>
</dbReference>
<dbReference type="Gene3D" id="2.40.440.10">
    <property type="entry name" value="L,D-transpeptidase catalytic domain-like"/>
    <property type="match status" value="1"/>
</dbReference>
<dbReference type="CDD" id="cd16913">
    <property type="entry name" value="YkuD_like"/>
    <property type="match status" value="1"/>
</dbReference>
<keyword evidence="6 7" id="KW-0961">Cell wall biogenesis/degradation</keyword>